<keyword evidence="7 13" id="KW-0675">Receptor</keyword>
<dbReference type="Gene3D" id="2.170.130.10">
    <property type="entry name" value="TonB-dependent receptor, plug domain"/>
    <property type="match status" value="1"/>
</dbReference>
<evidence type="ECO:0000256" key="6">
    <source>
        <dbReference type="ARBA" id="ARBA00023136"/>
    </source>
</evidence>
<keyword evidence="6 9" id="KW-0472">Membrane</keyword>
<comment type="similarity">
    <text evidence="2 9">Belongs to the TonB-dependent receptor family.</text>
</comment>
<sequence length="728" mass="78351">MQLRFHALAWASVCLFGLPSAHAQSAAIASTSSASDATPAGPSSERLAQDAAAPAAQSLGQVFVTATRGAKALEKIPGAVSVISRQEIEAQGLVSEDPSALLALQIPGYAPSRQKLSNFGEGLRGRNALLLLDGIPQTNPLRLGGREGYFADPMVVSRIEVVSGASAAQGMGATGGIINTITRRPTEPGTRQTIELKYGTQFHGDSASWKAGYMVEHKSDFDVVAYVGARTQDIGVDGAGRALATESLHQSADGFLKIGKDFGPQRLQLMVNRFHADGFDDRVDVPGNRATGQPTTSARGTLPYDAPRNEVRSASLEWTHADLAQGAASVQLFKQNFSARYSGGVITTFQDASIAPIGTLVDQSEIKADKWGVRASWVRPDLWTPGLELTLGTDYLDDESQQRLTQTGRVWVPPMAYKSLAPFGQLEYEWGSLTVRGGLRDEHSQLRVDNYSTLAYYGNRAVEGGERSASKLVKNLGAVWRFGQSGWSSFVSYNEGFGSPDVGLILRAVNTAGRSVNSLVDLQPILTDNVEAGLAWRGAQGSVSASVYRSHSDLGSQLVVSNGIGSLQRVPITVRGFEISGEWRPTRDWQLTGTYALTRGRTASTAGGAMDLDLGARSQGPDKLVLGAAWRLAPGWQAHWTQSVYFSRDANVGKLSGKTSLEERFKGYTVADASVSWDSPWGQLGAGVENLFNRRYLTYYSQANYSGTNDDYYAGRGRALTLSWRRSF</sequence>
<dbReference type="InterPro" id="IPR036942">
    <property type="entry name" value="Beta-barrel_TonB_sf"/>
</dbReference>
<dbReference type="Proteomes" id="UP000574369">
    <property type="component" value="Unassembled WGS sequence"/>
</dbReference>
<evidence type="ECO:0000256" key="2">
    <source>
        <dbReference type="ARBA" id="ARBA00009810"/>
    </source>
</evidence>
<reference evidence="13 14" key="1">
    <citation type="submission" date="2020-08" db="EMBL/GenBank/DDBJ databases">
        <title>Genomic Encyclopedia of Type Strains, Phase III (KMG-III): the genomes of soil and plant-associated and newly described type strains.</title>
        <authorList>
            <person name="Whitman W."/>
        </authorList>
    </citation>
    <scope>NUCLEOTIDE SEQUENCE [LARGE SCALE GENOMIC DNA]</scope>
    <source>
        <strain evidence="13 14">CECT 7247</strain>
    </source>
</reference>
<dbReference type="CDD" id="cd01347">
    <property type="entry name" value="ligand_gated_channel"/>
    <property type="match status" value="1"/>
</dbReference>
<dbReference type="RefSeq" id="WP_088451432.1">
    <property type="nucleotide sequence ID" value="NZ_JACHXO010000004.1"/>
</dbReference>
<evidence type="ECO:0000256" key="5">
    <source>
        <dbReference type="ARBA" id="ARBA00022692"/>
    </source>
</evidence>
<evidence type="ECO:0000256" key="3">
    <source>
        <dbReference type="ARBA" id="ARBA00022448"/>
    </source>
</evidence>
<dbReference type="InterPro" id="IPR037066">
    <property type="entry name" value="Plug_dom_sf"/>
</dbReference>
<evidence type="ECO:0000256" key="10">
    <source>
        <dbReference type="SAM" id="MobiDB-lite"/>
    </source>
</evidence>
<evidence type="ECO:0000256" key="4">
    <source>
        <dbReference type="ARBA" id="ARBA00022452"/>
    </source>
</evidence>
<dbReference type="SUPFAM" id="SSF56935">
    <property type="entry name" value="Porins"/>
    <property type="match status" value="1"/>
</dbReference>
<evidence type="ECO:0000256" key="9">
    <source>
        <dbReference type="PROSITE-ProRule" id="PRU01360"/>
    </source>
</evidence>
<evidence type="ECO:0000256" key="7">
    <source>
        <dbReference type="ARBA" id="ARBA00023170"/>
    </source>
</evidence>
<gene>
    <name evidence="13" type="ORF">FHS28_002824</name>
</gene>
<accession>A0ABR6GUM7</accession>
<keyword evidence="11" id="KW-0732">Signal</keyword>
<feature type="chain" id="PRO_5045950218" evidence="11">
    <location>
        <begin position="24"/>
        <end position="728"/>
    </location>
</feature>
<feature type="domain" description="TonB-dependent receptor plug" evidence="12">
    <location>
        <begin position="73"/>
        <end position="177"/>
    </location>
</feature>
<evidence type="ECO:0000313" key="14">
    <source>
        <dbReference type="Proteomes" id="UP000574369"/>
    </source>
</evidence>
<name>A0ABR6GUM7_9BURK</name>
<dbReference type="EMBL" id="JACHXO010000004">
    <property type="protein sequence ID" value="MBB3195421.1"/>
    <property type="molecule type" value="Genomic_DNA"/>
</dbReference>
<dbReference type="PROSITE" id="PS52016">
    <property type="entry name" value="TONB_DEPENDENT_REC_3"/>
    <property type="match status" value="1"/>
</dbReference>
<feature type="region of interest" description="Disordered" evidence="10">
    <location>
        <begin position="32"/>
        <end position="51"/>
    </location>
</feature>
<keyword evidence="5 9" id="KW-0812">Transmembrane</keyword>
<dbReference type="Pfam" id="PF07715">
    <property type="entry name" value="Plug"/>
    <property type="match status" value="1"/>
</dbReference>
<proteinExistence type="inferred from homology"/>
<keyword evidence="8 9" id="KW-0998">Cell outer membrane</keyword>
<dbReference type="InterPro" id="IPR039426">
    <property type="entry name" value="TonB-dep_rcpt-like"/>
</dbReference>
<keyword evidence="14" id="KW-1185">Reference proteome</keyword>
<comment type="caution">
    <text evidence="13">The sequence shown here is derived from an EMBL/GenBank/DDBJ whole genome shotgun (WGS) entry which is preliminary data.</text>
</comment>
<organism evidence="13 14">
    <name type="scientific">Roseateles terrae</name>
    <dbReference type="NCBI Taxonomy" id="431060"/>
    <lineage>
        <taxon>Bacteria</taxon>
        <taxon>Pseudomonadati</taxon>
        <taxon>Pseudomonadota</taxon>
        <taxon>Betaproteobacteria</taxon>
        <taxon>Burkholderiales</taxon>
        <taxon>Sphaerotilaceae</taxon>
        <taxon>Roseateles</taxon>
    </lineage>
</organism>
<dbReference type="PANTHER" id="PTHR30069:SF42">
    <property type="entry name" value="FERRIC AEROBACTIN RECEPTOR"/>
    <property type="match status" value="1"/>
</dbReference>
<evidence type="ECO:0000256" key="8">
    <source>
        <dbReference type="ARBA" id="ARBA00023237"/>
    </source>
</evidence>
<evidence type="ECO:0000256" key="1">
    <source>
        <dbReference type="ARBA" id="ARBA00004571"/>
    </source>
</evidence>
<feature type="signal peptide" evidence="11">
    <location>
        <begin position="1"/>
        <end position="23"/>
    </location>
</feature>
<evidence type="ECO:0000259" key="12">
    <source>
        <dbReference type="Pfam" id="PF07715"/>
    </source>
</evidence>
<evidence type="ECO:0000256" key="11">
    <source>
        <dbReference type="SAM" id="SignalP"/>
    </source>
</evidence>
<keyword evidence="3 9" id="KW-0813">Transport</keyword>
<evidence type="ECO:0000313" key="13">
    <source>
        <dbReference type="EMBL" id="MBB3195421.1"/>
    </source>
</evidence>
<comment type="subcellular location">
    <subcellularLocation>
        <location evidence="1 9">Cell outer membrane</location>
        <topology evidence="1 9">Multi-pass membrane protein</topology>
    </subcellularLocation>
</comment>
<protein>
    <submittedName>
        <fullName evidence="13">Iron complex outermembrane receptor protein</fullName>
    </submittedName>
</protein>
<dbReference type="PANTHER" id="PTHR30069">
    <property type="entry name" value="TONB-DEPENDENT OUTER MEMBRANE RECEPTOR"/>
    <property type="match status" value="1"/>
</dbReference>
<dbReference type="Gene3D" id="2.40.170.20">
    <property type="entry name" value="TonB-dependent receptor, beta-barrel domain"/>
    <property type="match status" value="1"/>
</dbReference>
<dbReference type="InterPro" id="IPR012910">
    <property type="entry name" value="Plug_dom"/>
</dbReference>
<keyword evidence="4 9" id="KW-1134">Transmembrane beta strand</keyword>